<feature type="binding site" evidence="14">
    <location>
        <position position="163"/>
    </location>
    <ligand>
        <name>Zn(2+)</name>
        <dbReference type="ChEBI" id="CHEBI:29105"/>
        <label>2</label>
    </ligand>
</feature>
<dbReference type="GO" id="GO:0031072">
    <property type="term" value="F:heat shock protein binding"/>
    <property type="evidence" value="ECO:0007669"/>
    <property type="project" value="InterPro"/>
</dbReference>
<feature type="zinc finger region" description="CR-type" evidence="15">
    <location>
        <begin position="133"/>
        <end position="211"/>
    </location>
</feature>
<comment type="cofactor">
    <cofactor evidence="14">
        <name>Zn(2+)</name>
        <dbReference type="ChEBI" id="CHEBI:29105"/>
    </cofactor>
    <text evidence="14">Binds 2 Zn(2+) ions per monomer.</text>
</comment>
<evidence type="ECO:0000256" key="3">
    <source>
        <dbReference type="ARBA" id="ARBA00022490"/>
    </source>
</evidence>
<comment type="caution">
    <text evidence="18">The sequence shown here is derived from an EMBL/GenBank/DDBJ whole genome shotgun (WGS) entry which is preliminary data.</text>
</comment>
<name>Q1JW11_DESA6</name>
<evidence type="ECO:0000256" key="2">
    <source>
        <dbReference type="ARBA" id="ARBA00011738"/>
    </source>
</evidence>
<evidence type="ECO:0000256" key="4">
    <source>
        <dbReference type="ARBA" id="ARBA00022705"/>
    </source>
</evidence>
<dbReference type="SUPFAM" id="SSF49493">
    <property type="entry name" value="HSP40/DnaJ peptide-binding domain"/>
    <property type="match status" value="2"/>
</dbReference>
<feature type="binding site" evidence="14">
    <location>
        <position position="185"/>
    </location>
    <ligand>
        <name>Zn(2+)</name>
        <dbReference type="ChEBI" id="CHEBI:29105"/>
        <label>2</label>
    </ligand>
</feature>
<reference evidence="18" key="1">
    <citation type="submission" date="2006-05" db="EMBL/GenBank/DDBJ databases">
        <title>Annotation of the draft genome assembly of Desulfuromonas acetoxidans DSM 684.</title>
        <authorList>
            <consortium name="US DOE Joint Genome Institute (JGI-ORNL)"/>
            <person name="Larimer F."/>
            <person name="Land M."/>
            <person name="Hauser L."/>
        </authorList>
    </citation>
    <scope>NUCLEOTIDE SEQUENCE [LARGE SCALE GENOMIC DNA]</scope>
    <source>
        <strain evidence="18">DSM 684</strain>
    </source>
</reference>
<keyword evidence="8 14" id="KW-0862">Zinc</keyword>
<dbReference type="GO" id="GO:0006260">
    <property type="term" value="P:DNA replication"/>
    <property type="evidence" value="ECO:0007669"/>
    <property type="project" value="UniProtKB-KW"/>
</dbReference>
<evidence type="ECO:0000256" key="15">
    <source>
        <dbReference type="PROSITE-ProRule" id="PRU00546"/>
    </source>
</evidence>
<feature type="binding site" evidence="14">
    <location>
        <position position="188"/>
    </location>
    <ligand>
        <name>Zn(2+)</name>
        <dbReference type="ChEBI" id="CHEBI:29105"/>
        <label>2</label>
    </ligand>
</feature>
<dbReference type="SUPFAM" id="SSF46565">
    <property type="entry name" value="Chaperone J-domain"/>
    <property type="match status" value="1"/>
</dbReference>
<dbReference type="InterPro" id="IPR001305">
    <property type="entry name" value="HSP_DnaJ_Cys-rich_dom"/>
</dbReference>
<evidence type="ECO:0000259" key="16">
    <source>
        <dbReference type="PROSITE" id="PS50076"/>
    </source>
</evidence>
<evidence type="ECO:0000256" key="6">
    <source>
        <dbReference type="ARBA" id="ARBA00022737"/>
    </source>
</evidence>
<keyword evidence="3 14" id="KW-0963">Cytoplasm</keyword>
<organism evidence="18 19">
    <name type="scientific">Desulfuromonas acetoxidans (strain DSM 684 / 11070)</name>
    <dbReference type="NCBI Taxonomy" id="281689"/>
    <lineage>
        <taxon>Bacteria</taxon>
        <taxon>Pseudomonadati</taxon>
        <taxon>Thermodesulfobacteriota</taxon>
        <taxon>Desulfuromonadia</taxon>
        <taxon>Desulfuromonadales</taxon>
        <taxon>Desulfuromonadaceae</taxon>
        <taxon>Desulfuromonas</taxon>
    </lineage>
</organism>
<dbReference type="FunFam" id="1.10.287.110:FF:000034">
    <property type="entry name" value="Chaperone protein DnaJ"/>
    <property type="match status" value="1"/>
</dbReference>
<feature type="binding site" evidence="14">
    <location>
        <position position="166"/>
    </location>
    <ligand>
        <name>Zn(2+)</name>
        <dbReference type="ChEBI" id="CHEBI:29105"/>
        <label>2</label>
    </ligand>
</feature>
<evidence type="ECO:0000256" key="12">
    <source>
        <dbReference type="ARBA" id="ARBA00061004"/>
    </source>
</evidence>
<dbReference type="GO" id="GO:0005524">
    <property type="term" value="F:ATP binding"/>
    <property type="evidence" value="ECO:0007669"/>
    <property type="project" value="InterPro"/>
</dbReference>
<comment type="subcellular location">
    <subcellularLocation>
        <location evidence="1 14">Cytoplasm</location>
    </subcellularLocation>
</comment>
<evidence type="ECO:0000313" key="19">
    <source>
        <dbReference type="Proteomes" id="UP000005695"/>
    </source>
</evidence>
<dbReference type="Gene3D" id="1.10.287.110">
    <property type="entry name" value="DnaJ domain"/>
    <property type="match status" value="1"/>
</dbReference>
<dbReference type="PROSITE" id="PS00636">
    <property type="entry name" value="DNAJ_1"/>
    <property type="match status" value="1"/>
</dbReference>
<feature type="binding site" evidence="14">
    <location>
        <position position="146"/>
    </location>
    <ligand>
        <name>Zn(2+)</name>
        <dbReference type="ChEBI" id="CHEBI:29105"/>
        <label>1</label>
    </ligand>
</feature>
<dbReference type="FunFam" id="2.10.230.10:FF:000002">
    <property type="entry name" value="Molecular chaperone DnaJ"/>
    <property type="match status" value="1"/>
</dbReference>
<dbReference type="Pfam" id="PF00226">
    <property type="entry name" value="DnaJ"/>
    <property type="match status" value="1"/>
</dbReference>
<dbReference type="InterPro" id="IPR036410">
    <property type="entry name" value="HSP_DnaJ_Cys-rich_dom_sf"/>
</dbReference>
<dbReference type="Gene3D" id="2.60.260.20">
    <property type="entry name" value="Urease metallochaperone UreE, N-terminal domain"/>
    <property type="match status" value="2"/>
</dbReference>
<dbReference type="InterPro" id="IPR012724">
    <property type="entry name" value="DnaJ"/>
</dbReference>
<dbReference type="CDD" id="cd06257">
    <property type="entry name" value="DnaJ"/>
    <property type="match status" value="1"/>
</dbReference>
<comment type="domain">
    <text evidence="14">The J domain is necessary and sufficient to stimulate DnaK ATPase activity. Zinc center 1 plays an important role in the autonomous, DnaK-independent chaperone activity of DnaJ. Zinc center 2 is essential for interaction with DnaK and for DnaJ activity.</text>
</comment>
<evidence type="ECO:0000256" key="13">
    <source>
        <dbReference type="ARBA" id="ARBA00067609"/>
    </source>
</evidence>
<feature type="binding site" evidence="14">
    <location>
        <position position="149"/>
    </location>
    <ligand>
        <name>Zn(2+)</name>
        <dbReference type="ChEBI" id="CHEBI:29105"/>
        <label>1</label>
    </ligand>
</feature>
<dbReference type="PANTHER" id="PTHR43096:SF48">
    <property type="entry name" value="CHAPERONE PROTEIN DNAJ"/>
    <property type="match status" value="1"/>
</dbReference>
<dbReference type="InterPro" id="IPR036869">
    <property type="entry name" value="J_dom_sf"/>
</dbReference>
<dbReference type="EMBL" id="AAEW02000027">
    <property type="protein sequence ID" value="EAT14435.1"/>
    <property type="molecule type" value="Genomic_DNA"/>
</dbReference>
<keyword evidence="9 14" id="KW-0346">Stress response</keyword>
<dbReference type="NCBIfam" id="TIGR02349">
    <property type="entry name" value="DnaJ_bact"/>
    <property type="match status" value="1"/>
</dbReference>
<reference evidence="18" key="2">
    <citation type="submission" date="2006-05" db="EMBL/GenBank/DDBJ databases">
        <title>Sequencing of the draft genome and assembly of Desulfuromonas acetoxidans DSM 684.</title>
        <authorList>
            <consortium name="US DOE Joint Genome Institute (JGI-PGF)"/>
            <person name="Copeland A."/>
            <person name="Lucas S."/>
            <person name="Lapidus A."/>
            <person name="Barry K."/>
            <person name="Detter J.C."/>
            <person name="Glavina del Rio T."/>
            <person name="Hammon N."/>
            <person name="Israni S."/>
            <person name="Dalin E."/>
            <person name="Tice H."/>
            <person name="Bruce D."/>
            <person name="Pitluck S."/>
            <person name="Richardson P."/>
        </authorList>
    </citation>
    <scope>NUCLEOTIDE SEQUENCE [LARGE SCALE GENOMIC DNA]</scope>
    <source>
        <strain evidence="18">DSM 684</strain>
    </source>
</reference>
<evidence type="ECO:0000256" key="11">
    <source>
        <dbReference type="ARBA" id="ARBA00053423"/>
    </source>
</evidence>
<dbReference type="Proteomes" id="UP000005695">
    <property type="component" value="Unassembled WGS sequence"/>
</dbReference>
<dbReference type="GO" id="GO:0008270">
    <property type="term" value="F:zinc ion binding"/>
    <property type="evidence" value="ECO:0007669"/>
    <property type="project" value="UniProtKB-UniRule"/>
</dbReference>
<keyword evidence="7 14" id="KW-0863">Zinc-finger</keyword>
<dbReference type="CDD" id="cd10719">
    <property type="entry name" value="DnaJ_zf"/>
    <property type="match status" value="1"/>
</dbReference>
<evidence type="ECO:0000256" key="8">
    <source>
        <dbReference type="ARBA" id="ARBA00022833"/>
    </source>
</evidence>
<keyword evidence="19" id="KW-1185">Reference proteome</keyword>
<dbReference type="GO" id="GO:0005737">
    <property type="term" value="C:cytoplasm"/>
    <property type="evidence" value="ECO:0007669"/>
    <property type="project" value="UniProtKB-SubCell"/>
</dbReference>
<accession>Q1JW11</accession>
<dbReference type="GO" id="GO:0051082">
    <property type="term" value="F:unfolded protein binding"/>
    <property type="evidence" value="ECO:0007669"/>
    <property type="project" value="UniProtKB-UniRule"/>
</dbReference>
<dbReference type="InterPro" id="IPR018253">
    <property type="entry name" value="DnaJ_domain_CS"/>
</dbReference>
<dbReference type="CDD" id="cd10747">
    <property type="entry name" value="DnaJ_C"/>
    <property type="match status" value="1"/>
</dbReference>
<evidence type="ECO:0000256" key="9">
    <source>
        <dbReference type="ARBA" id="ARBA00023016"/>
    </source>
</evidence>
<evidence type="ECO:0000256" key="10">
    <source>
        <dbReference type="ARBA" id="ARBA00023186"/>
    </source>
</evidence>
<feature type="domain" description="CR-type" evidence="17">
    <location>
        <begin position="133"/>
        <end position="211"/>
    </location>
</feature>
<sequence>MSKRDYYEVLGVNRNASEAEIKKAYRRLAVKFHPDKNPGDQEAEDKFKELSEAYAVLVDNQKRATYDQFGHAGMEGGGGYSSGGFSGSPFEDIFGDIFGDIFSGGSSSRRSRGQRGDDLRYNLEVSFEEAAFGTEKSVKIPRHHSCEACGGSGAKAGTSPSTCPTCNGMGQVRYQQGFFQMTRPCPDCGGSGTQINDPCPECRGTGRVKAKRSLSLKIPAGVETGTRLKLTGEGESGINGGPAGDLYVVISVAEHPIFKREGRDVICETPISFVQAALGCELDVPTLDGKVKLKVPAGTQSGKVLKLTGKGIPDIRGYRRGDQLVVLRVETPTQLTSRQKELLEEFAREGGEEVNPLGKGFFEKVKEMFD</sequence>
<feature type="repeat" description="CXXCXGXG motif" evidence="14">
    <location>
        <begin position="199"/>
        <end position="206"/>
    </location>
</feature>
<comment type="similarity">
    <text evidence="12 14">Belongs to the DnaJ family.</text>
</comment>
<feature type="repeat" description="CXXCXGXG motif" evidence="14">
    <location>
        <begin position="146"/>
        <end position="153"/>
    </location>
</feature>
<dbReference type="InterPro" id="IPR001623">
    <property type="entry name" value="DnaJ_domain"/>
</dbReference>
<evidence type="ECO:0000256" key="1">
    <source>
        <dbReference type="ARBA" id="ARBA00004496"/>
    </source>
</evidence>
<feature type="binding site" evidence="14">
    <location>
        <position position="199"/>
    </location>
    <ligand>
        <name>Zn(2+)</name>
        <dbReference type="ChEBI" id="CHEBI:29105"/>
        <label>1</label>
    </ligand>
</feature>
<dbReference type="InterPro" id="IPR002939">
    <property type="entry name" value="DnaJ_C"/>
</dbReference>
<comment type="subunit">
    <text evidence="2 14">Homodimer.</text>
</comment>
<feature type="domain" description="J" evidence="16">
    <location>
        <begin position="5"/>
        <end position="70"/>
    </location>
</feature>
<evidence type="ECO:0000256" key="5">
    <source>
        <dbReference type="ARBA" id="ARBA00022723"/>
    </source>
</evidence>
<dbReference type="NCBIfam" id="NF008035">
    <property type="entry name" value="PRK10767.1"/>
    <property type="match status" value="1"/>
</dbReference>
<keyword evidence="10 14" id="KW-0143">Chaperone</keyword>
<dbReference type="SMART" id="SM00271">
    <property type="entry name" value="DnaJ"/>
    <property type="match status" value="1"/>
</dbReference>
<proteinExistence type="inferred from homology"/>
<evidence type="ECO:0000313" key="18">
    <source>
        <dbReference type="EMBL" id="EAT14435.1"/>
    </source>
</evidence>
<feature type="repeat" description="CXXCXGXG motif" evidence="14">
    <location>
        <begin position="163"/>
        <end position="170"/>
    </location>
</feature>
<dbReference type="SUPFAM" id="SSF57938">
    <property type="entry name" value="DnaJ/Hsp40 cysteine-rich domain"/>
    <property type="match status" value="1"/>
</dbReference>
<dbReference type="PROSITE" id="PS50076">
    <property type="entry name" value="DNAJ_2"/>
    <property type="match status" value="1"/>
</dbReference>
<dbReference type="HAMAP" id="MF_01152">
    <property type="entry name" value="DnaJ"/>
    <property type="match status" value="1"/>
</dbReference>
<dbReference type="Pfam" id="PF01556">
    <property type="entry name" value="DnaJ_C"/>
    <property type="match status" value="1"/>
</dbReference>
<dbReference type="Gene3D" id="2.10.230.10">
    <property type="entry name" value="Heat shock protein DnaJ, cysteine-rich domain"/>
    <property type="match status" value="1"/>
</dbReference>
<dbReference type="PROSITE" id="PS51188">
    <property type="entry name" value="ZF_CR"/>
    <property type="match status" value="1"/>
</dbReference>
<keyword evidence="5 14" id="KW-0479">Metal-binding</keyword>
<dbReference type="PANTHER" id="PTHR43096">
    <property type="entry name" value="DNAJ HOMOLOG 1, MITOCHONDRIAL-RELATED"/>
    <property type="match status" value="1"/>
</dbReference>
<dbReference type="AlphaFoldDB" id="Q1JW11"/>
<dbReference type="GO" id="GO:0042026">
    <property type="term" value="P:protein refolding"/>
    <property type="evidence" value="ECO:0007669"/>
    <property type="project" value="TreeGrafter"/>
</dbReference>
<dbReference type="InterPro" id="IPR008971">
    <property type="entry name" value="HSP40/DnaJ_pept-bd"/>
</dbReference>
<dbReference type="RefSeq" id="WP_006002767.1">
    <property type="nucleotide sequence ID" value="NZ_AAEW02000027.1"/>
</dbReference>
<feature type="binding site" evidence="14">
    <location>
        <position position="202"/>
    </location>
    <ligand>
        <name>Zn(2+)</name>
        <dbReference type="ChEBI" id="CHEBI:29105"/>
        <label>1</label>
    </ligand>
</feature>
<evidence type="ECO:0000256" key="7">
    <source>
        <dbReference type="ARBA" id="ARBA00022771"/>
    </source>
</evidence>
<gene>
    <name evidence="14" type="primary">dnaJ</name>
    <name evidence="18" type="ORF">Dace_0264</name>
</gene>
<keyword evidence="6 14" id="KW-0677">Repeat</keyword>
<dbReference type="FunFam" id="2.60.260.20:FF:000004">
    <property type="entry name" value="Molecular chaperone DnaJ"/>
    <property type="match status" value="1"/>
</dbReference>
<protein>
    <recommendedName>
        <fullName evidence="13 14">Chaperone protein DnaJ</fullName>
    </recommendedName>
</protein>
<evidence type="ECO:0000259" key="17">
    <source>
        <dbReference type="PROSITE" id="PS51188"/>
    </source>
</evidence>
<comment type="function">
    <text evidence="11 14">Participates actively in the response to hyperosmotic and heat shock by preventing the aggregation of stress-denatured proteins and by disaggregating proteins, also in an autonomous, DnaK-independent fashion. Unfolded proteins bind initially to DnaJ; upon interaction with the DnaJ-bound protein, DnaK hydrolyzes its bound ATP, resulting in the formation of a stable complex. GrpE releases ADP from DnaK; ATP binding to DnaK triggers the release of the substrate protein, thus completing the reaction cycle. Several rounds of ATP-dependent interactions between DnaJ, DnaK and GrpE are required for fully efficient folding. Also involved, together with DnaK and GrpE, in the DNA replication of plasmids through activation of initiation proteins.</text>
</comment>
<dbReference type="PRINTS" id="PR00625">
    <property type="entry name" value="JDOMAIN"/>
</dbReference>
<feature type="repeat" description="CXXCXGXG motif" evidence="14">
    <location>
        <begin position="185"/>
        <end position="192"/>
    </location>
</feature>
<dbReference type="Pfam" id="PF00684">
    <property type="entry name" value="DnaJ_CXXCXGXG"/>
    <property type="match status" value="1"/>
</dbReference>
<evidence type="ECO:0000256" key="14">
    <source>
        <dbReference type="HAMAP-Rule" id="MF_01152"/>
    </source>
</evidence>
<keyword evidence="4 14" id="KW-0235">DNA replication</keyword>
<dbReference type="GO" id="GO:0009408">
    <property type="term" value="P:response to heat"/>
    <property type="evidence" value="ECO:0007669"/>
    <property type="project" value="InterPro"/>
</dbReference>